<feature type="repeat" description="ANK" evidence="3">
    <location>
        <begin position="343"/>
        <end position="375"/>
    </location>
</feature>
<protein>
    <submittedName>
        <fullName evidence="5">Uncharacterized protein</fullName>
    </submittedName>
</protein>
<evidence type="ECO:0000256" key="4">
    <source>
        <dbReference type="SAM" id="MobiDB-lite"/>
    </source>
</evidence>
<organism evidence="5 6">
    <name type="scientific">Trichomonas vaginalis (strain ATCC PRA-98 / G3)</name>
    <dbReference type="NCBI Taxonomy" id="412133"/>
    <lineage>
        <taxon>Eukaryota</taxon>
        <taxon>Metamonada</taxon>
        <taxon>Parabasalia</taxon>
        <taxon>Trichomonadida</taxon>
        <taxon>Trichomonadidae</taxon>
        <taxon>Trichomonas</taxon>
    </lineage>
</organism>
<dbReference type="PROSITE" id="PS50088">
    <property type="entry name" value="ANK_REPEAT"/>
    <property type="match status" value="2"/>
</dbReference>
<evidence type="ECO:0000256" key="3">
    <source>
        <dbReference type="PROSITE-ProRule" id="PRU00023"/>
    </source>
</evidence>
<dbReference type="PANTHER" id="PTHR24126:SF61">
    <property type="entry name" value="CHROMOSOME UNDETERMINED SCAFFOLD_2, WHOLE GENOME SHOTGUN SEQUENCE"/>
    <property type="match status" value="1"/>
</dbReference>
<dbReference type="eggNOG" id="KOG4177">
    <property type="taxonomic scope" value="Eukaryota"/>
</dbReference>
<evidence type="ECO:0000256" key="1">
    <source>
        <dbReference type="ARBA" id="ARBA00022737"/>
    </source>
</evidence>
<dbReference type="EMBL" id="DS113457">
    <property type="protein sequence ID" value="EAY05112.1"/>
    <property type="molecule type" value="Genomic_DNA"/>
</dbReference>
<dbReference type="Proteomes" id="UP000001542">
    <property type="component" value="Unassembled WGS sequence"/>
</dbReference>
<reference evidence="5" key="2">
    <citation type="journal article" date="2007" name="Science">
        <title>Draft genome sequence of the sexually transmitted pathogen Trichomonas vaginalis.</title>
        <authorList>
            <person name="Carlton J.M."/>
            <person name="Hirt R.P."/>
            <person name="Silva J.C."/>
            <person name="Delcher A.L."/>
            <person name="Schatz M."/>
            <person name="Zhao Q."/>
            <person name="Wortman J.R."/>
            <person name="Bidwell S.L."/>
            <person name="Alsmark U.C.M."/>
            <person name="Besteiro S."/>
            <person name="Sicheritz-Ponten T."/>
            <person name="Noel C.J."/>
            <person name="Dacks J.B."/>
            <person name="Foster P.G."/>
            <person name="Simillion C."/>
            <person name="Van de Peer Y."/>
            <person name="Miranda-Saavedra D."/>
            <person name="Barton G.J."/>
            <person name="Westrop G.D."/>
            <person name="Mueller S."/>
            <person name="Dessi D."/>
            <person name="Fiori P.L."/>
            <person name="Ren Q."/>
            <person name="Paulsen I."/>
            <person name="Zhang H."/>
            <person name="Bastida-Corcuera F.D."/>
            <person name="Simoes-Barbosa A."/>
            <person name="Brown M.T."/>
            <person name="Hayes R.D."/>
            <person name="Mukherjee M."/>
            <person name="Okumura C.Y."/>
            <person name="Schneider R."/>
            <person name="Smith A.J."/>
            <person name="Vanacova S."/>
            <person name="Villalvazo M."/>
            <person name="Haas B.J."/>
            <person name="Pertea M."/>
            <person name="Feldblyum T.V."/>
            <person name="Utterback T.R."/>
            <person name="Shu C.L."/>
            <person name="Osoegawa K."/>
            <person name="de Jong P.J."/>
            <person name="Hrdy I."/>
            <person name="Horvathova L."/>
            <person name="Zubacova Z."/>
            <person name="Dolezal P."/>
            <person name="Malik S.B."/>
            <person name="Logsdon J.M. Jr."/>
            <person name="Henze K."/>
            <person name="Gupta A."/>
            <person name="Wang C.C."/>
            <person name="Dunne R.L."/>
            <person name="Upcroft J.A."/>
            <person name="Upcroft P."/>
            <person name="White O."/>
            <person name="Salzberg S.L."/>
            <person name="Tang P."/>
            <person name="Chiu C.-H."/>
            <person name="Lee Y.-S."/>
            <person name="Embley T.M."/>
            <person name="Coombs G.H."/>
            <person name="Mottram J.C."/>
            <person name="Tachezy J."/>
            <person name="Fraser-Liggett C.M."/>
            <person name="Johnson P.J."/>
        </authorList>
    </citation>
    <scope>NUCLEOTIDE SEQUENCE [LARGE SCALE GENOMIC DNA]</scope>
    <source>
        <strain evidence="5">G3</strain>
    </source>
</reference>
<dbReference type="OrthoDB" id="19174at2759"/>
<dbReference type="SMART" id="SM00248">
    <property type="entry name" value="ANK"/>
    <property type="match status" value="9"/>
</dbReference>
<evidence type="ECO:0000256" key="2">
    <source>
        <dbReference type="ARBA" id="ARBA00023043"/>
    </source>
</evidence>
<dbReference type="Pfam" id="PF12796">
    <property type="entry name" value="Ank_2"/>
    <property type="match status" value="3"/>
</dbReference>
<feature type="repeat" description="ANK" evidence="3">
    <location>
        <begin position="551"/>
        <end position="583"/>
    </location>
</feature>
<keyword evidence="1" id="KW-0677">Repeat</keyword>
<feature type="region of interest" description="Disordered" evidence="4">
    <location>
        <begin position="257"/>
        <end position="291"/>
    </location>
</feature>
<dbReference type="STRING" id="5722.A2EQH0"/>
<name>A2EQH0_TRIV3</name>
<dbReference type="PANTHER" id="PTHR24126">
    <property type="entry name" value="ANKYRIN REPEAT, PH AND SEC7 DOMAIN CONTAINING PROTEIN SECG-RELATED"/>
    <property type="match status" value="1"/>
</dbReference>
<dbReference type="InParanoid" id="A2EQH0"/>
<sequence>MENEIQYLERILNESWDNKGIEDKLQVLKHISNVIWNIKDDNEILNFINKCISLKILNSDNIIQLIDVAAFRNVKNTYNYAKLLKSFIDNEKKENIKIFSKNLQYVMDHYSELTRNDDFLKKTSSNLEFSIVKDEITEESKAKIKRVKDINAYLVLAARYGSYQWFNFILTNFEVKITEEVIISSFFGGNEEIVEMMKPHIDQDNSILMTNIVNAAIESRHHFLIQNHFFDKVKTVWRPSLSTFNIESFEYQLAKNTQTNKEENHNDEISNKEEIEKSNKEENKNEMNSLNEESFVNTNEKFINAVDSENRSALHSAVENNLLVVVEYLVEKLKSNIDCINENLTMPIHIACFRGYLDIVKYLCERGCNAKSFENSGYCSLHCATAGGHLDVVKYLIEERKIDINIVSNKNITALYSSAQDIDIIKYLVSNHADVNTATADKRCHPISNAIISKNFEIVKYLLENGADLKQFENGKKTQLMIACEYSTAEITNLLLSKNAEITTRDCCGSTALYYAAAAKEESPEKTSLILNRMKENSNSIKDYVNSKQKWELSPLMYGAMNGNAETIKLLLDNGADPDQKNRFGMTALHYASRYEKFEAVRALTDYILREQGRPASDIDIPDDSSFTPFLYSLKYNYRNEISKYLYSLYPNVKEPSSLKGATSTEIAELEIKMNQLFPNHKKY</sequence>
<dbReference type="VEuPathDB" id="TrichDB:TVAG_108460"/>
<dbReference type="PROSITE" id="PS50297">
    <property type="entry name" value="ANK_REP_REGION"/>
    <property type="match status" value="1"/>
</dbReference>
<dbReference type="SUPFAM" id="SSF48403">
    <property type="entry name" value="Ankyrin repeat"/>
    <property type="match status" value="1"/>
</dbReference>
<dbReference type="InterPro" id="IPR002110">
    <property type="entry name" value="Ankyrin_rpt"/>
</dbReference>
<keyword evidence="2 3" id="KW-0040">ANK repeat</keyword>
<dbReference type="SMR" id="A2EQH0"/>
<keyword evidence="6" id="KW-1185">Reference proteome</keyword>
<evidence type="ECO:0000313" key="6">
    <source>
        <dbReference type="Proteomes" id="UP000001542"/>
    </source>
</evidence>
<dbReference type="Gene3D" id="1.25.40.20">
    <property type="entry name" value="Ankyrin repeat-containing domain"/>
    <property type="match status" value="3"/>
</dbReference>
<reference evidence="5" key="1">
    <citation type="submission" date="2006-10" db="EMBL/GenBank/DDBJ databases">
        <authorList>
            <person name="Amadeo P."/>
            <person name="Zhao Q."/>
            <person name="Wortman J."/>
            <person name="Fraser-Liggett C."/>
            <person name="Carlton J."/>
        </authorList>
    </citation>
    <scope>NUCLEOTIDE SEQUENCE</scope>
    <source>
        <strain evidence="5">G3</strain>
    </source>
</reference>
<gene>
    <name evidence="5" type="ORF">TVAG_108460</name>
</gene>
<accession>A2EQH0</accession>
<dbReference type="AlphaFoldDB" id="A2EQH0"/>
<evidence type="ECO:0000313" key="5">
    <source>
        <dbReference type="EMBL" id="EAY05112.1"/>
    </source>
</evidence>
<proteinExistence type="predicted"/>
<feature type="compositionally biased region" description="Basic and acidic residues" evidence="4">
    <location>
        <begin position="260"/>
        <end position="285"/>
    </location>
</feature>
<dbReference type="InterPro" id="IPR036770">
    <property type="entry name" value="Ankyrin_rpt-contain_sf"/>
</dbReference>